<dbReference type="EMBL" id="LOHG01000018">
    <property type="protein sequence ID" value="MCI8212210.1"/>
    <property type="molecule type" value="Genomic_DNA"/>
</dbReference>
<dbReference type="InterPro" id="IPR001466">
    <property type="entry name" value="Beta-lactam-related"/>
</dbReference>
<dbReference type="PANTHER" id="PTHR46825:SF7">
    <property type="entry name" value="D-ALANYL-D-ALANINE CARBOXYPEPTIDASE"/>
    <property type="match status" value="1"/>
</dbReference>
<dbReference type="SUPFAM" id="SSF56601">
    <property type="entry name" value="beta-lactamase/transpeptidase-like"/>
    <property type="match status" value="1"/>
</dbReference>
<dbReference type="GO" id="GO:0016787">
    <property type="term" value="F:hydrolase activity"/>
    <property type="evidence" value="ECO:0007669"/>
    <property type="project" value="UniProtKB-KW"/>
</dbReference>
<dbReference type="Gene3D" id="3.40.710.10">
    <property type="entry name" value="DD-peptidase/beta-lactamase superfamily"/>
    <property type="match status" value="1"/>
</dbReference>
<evidence type="ECO:0000313" key="3">
    <source>
        <dbReference type="Proteomes" id="UP001320513"/>
    </source>
</evidence>
<protein>
    <submittedName>
        <fullName evidence="2">Serine hydrolase</fullName>
    </submittedName>
</protein>
<dbReference type="Proteomes" id="UP001320513">
    <property type="component" value="Unassembled WGS sequence"/>
</dbReference>
<dbReference type="Pfam" id="PF00144">
    <property type="entry name" value="Beta-lactamase"/>
    <property type="match status" value="1"/>
</dbReference>
<accession>A0ABS9ZNR9</accession>
<comment type="caution">
    <text evidence="2">The sequence shown here is derived from an EMBL/GenBank/DDBJ whole genome shotgun (WGS) entry which is preliminary data.</text>
</comment>
<organism evidence="2 3">
    <name type="scientific">Pseudomonas maioricensis</name>
    <dbReference type="NCBI Taxonomy" id="1766623"/>
    <lineage>
        <taxon>Bacteria</taxon>
        <taxon>Pseudomonadati</taxon>
        <taxon>Pseudomonadota</taxon>
        <taxon>Gammaproteobacteria</taxon>
        <taxon>Pseudomonadales</taxon>
        <taxon>Pseudomonadaceae</taxon>
        <taxon>Pseudomonas</taxon>
    </lineage>
</organism>
<dbReference type="RefSeq" id="WP_243248330.1">
    <property type="nucleotide sequence ID" value="NZ_LOHG01000018.1"/>
</dbReference>
<keyword evidence="2" id="KW-0378">Hydrolase</keyword>
<keyword evidence="3" id="KW-1185">Reference proteome</keyword>
<dbReference type="PANTHER" id="PTHR46825">
    <property type="entry name" value="D-ALANYL-D-ALANINE-CARBOXYPEPTIDASE/ENDOPEPTIDASE AMPH"/>
    <property type="match status" value="1"/>
</dbReference>
<sequence>MSFSLIINGLPTTSGQSHAAAPEVIAPWWSFTKTVLASAALTLVRDGQVGLDDQVPEGPFTLRQLLRHQAGLADYSELADYHAAVASGEPSWPADEMLQRLDATRLRYAPGEGWRYSNVGYLFVSRLIERLSGLPLEEALAQRVLSPLGVTRTRVARAGENLQGVCAGIAPGYDPGWVYHRVLIGPMAEAALFLDRLLAGKLLPRGLLEEMQTALVLGGPIAGRPWLSPGYALGLMQGGVAGGLTLAGHTGVGPGSVVAVYRGIHGGATATCAVFHEGAAEAVVETEMVRRVTSALGVTTS</sequence>
<evidence type="ECO:0000313" key="2">
    <source>
        <dbReference type="EMBL" id="MCI8212210.1"/>
    </source>
</evidence>
<reference evidence="2 3" key="1">
    <citation type="submission" date="2015-12" db="EMBL/GenBank/DDBJ databases">
        <title>Phylogenomics in the description of a new species in the Pseudomonas syringae group.</title>
        <authorList>
            <person name="Busquets A."/>
            <person name="Gomila M."/>
            <person name="Beiki F."/>
            <person name="Rahimian H."/>
            <person name="Mulet M."/>
            <person name="Sanchez D."/>
            <person name="Garcia-Valdes E."/>
            <person name="Lalucat J."/>
        </authorList>
    </citation>
    <scope>NUCLEOTIDE SEQUENCE [LARGE SCALE GENOMIC DNA]</scope>
    <source>
        <strain evidence="2 3">S25</strain>
    </source>
</reference>
<name>A0ABS9ZNR9_9PSED</name>
<feature type="domain" description="Beta-lactamase-related" evidence="1">
    <location>
        <begin position="23"/>
        <end position="269"/>
    </location>
</feature>
<proteinExistence type="predicted"/>
<evidence type="ECO:0000259" key="1">
    <source>
        <dbReference type="Pfam" id="PF00144"/>
    </source>
</evidence>
<dbReference type="InterPro" id="IPR012338">
    <property type="entry name" value="Beta-lactam/transpept-like"/>
</dbReference>
<dbReference type="InterPro" id="IPR050491">
    <property type="entry name" value="AmpC-like"/>
</dbReference>
<gene>
    <name evidence="2" type="ORF">AUC61_22010</name>
</gene>